<evidence type="ECO:0000313" key="6">
    <source>
        <dbReference type="EMBL" id="BAM06371.1"/>
    </source>
</evidence>
<evidence type="ECO:0000256" key="2">
    <source>
        <dbReference type="ARBA" id="ARBA00022840"/>
    </source>
</evidence>
<dbReference type="Gene3D" id="1.10.8.60">
    <property type="match status" value="1"/>
</dbReference>
<dbReference type="SUPFAM" id="SSF52540">
    <property type="entry name" value="P-loop containing nucleoside triphosphate hydrolases"/>
    <property type="match status" value="1"/>
</dbReference>
<dbReference type="Pfam" id="PF00004">
    <property type="entry name" value="AAA"/>
    <property type="match status" value="1"/>
</dbReference>
<dbReference type="InterPro" id="IPR050168">
    <property type="entry name" value="AAA_ATPase_domain"/>
</dbReference>
<feature type="domain" description="AAA+ ATPase" evidence="5">
    <location>
        <begin position="269"/>
        <end position="422"/>
    </location>
</feature>
<dbReference type="KEGG" id="lfc:LFE_0656"/>
<dbReference type="HOGENOM" id="CLU_036054_0_0_0"/>
<dbReference type="InterPro" id="IPR003593">
    <property type="entry name" value="AAA+_ATPase"/>
</dbReference>
<dbReference type="GO" id="GO:0005524">
    <property type="term" value="F:ATP binding"/>
    <property type="evidence" value="ECO:0007669"/>
    <property type="project" value="UniProtKB-KW"/>
</dbReference>
<dbReference type="PANTHER" id="PTHR23077:SF144">
    <property type="entry name" value="PROTEASOME-ASSOCIATED ATPASE"/>
    <property type="match status" value="1"/>
</dbReference>
<feature type="region of interest" description="Disordered" evidence="4">
    <location>
        <begin position="1"/>
        <end position="27"/>
    </location>
</feature>
<dbReference type="InterPro" id="IPR027417">
    <property type="entry name" value="P-loop_NTPase"/>
</dbReference>
<reference evidence="6 7" key="1">
    <citation type="journal article" date="2012" name="J. Bacteriol.">
        <title>Complete Genome Sequence of Leptospirillum ferrooxidans Strain C2-3, Isolated from a Fresh Volcanic Ash Deposit on the Island of Miyake, Japan.</title>
        <authorList>
            <person name="Fujimura R."/>
            <person name="Sato Y."/>
            <person name="Nishizawa T."/>
            <person name="Oshima K."/>
            <person name="Kim S.-W."/>
            <person name="Hattori M."/>
            <person name="Kamijo T."/>
            <person name="Ohta H."/>
        </authorList>
    </citation>
    <scope>NUCLEOTIDE SEQUENCE [LARGE SCALE GENOMIC DNA]</scope>
    <source>
        <strain evidence="6 7">C2-3</strain>
    </source>
</reference>
<sequence>MSDHGSLSPPEHQIPSDHSGPHEFSGNAEKDRMETLFRSMIDAVDRIGKKLDDQDGVRKDLFGFKKNLYEAEVEWGRLLSEQEKMNEVIEKVTSPAFRIGTLIEVMEDGFVWVSVGGGDYHAALDPRIDPSSCHPGMRVRLNEAMSLVGVLDADMHGPVTRVEKILPDGRLEIGQDRSMGTGMGSMVLGRGEKLLKETVAPGDSVRLDPSSRLALEKVSSQDSPYLIKEVADVSWSDVGGQKEALLEIQKAILNPVLHPDLFQKYHFKSPKGFLLYGPPGCGKTLIGKATANYIAGEMSKKEGREIKGTFFHVKGPEIFNMWLGESERIVRELFAQGRESRSRGEFPVLFIDEAEAILGTRKSSRAFNIHNTIVPMFCAEMDGLASQAGFMVILATNRPEIIDPAILRPGRIDRKIRVLRPDRDAAFEILSLAIPPSIPTANDLKVLDEAERERMLSAFLDRVYAQSQENAVMDLFFRSGRRETLYRKSFLSGAILVSVFDRAKEKALLRELSSSEEVAGIREEDLWDAITKEFEEGDILPDSDVARDWLNLLDLPSRDVVDIRRIHPGEKERSFLARRQIE</sequence>
<dbReference type="PATRIC" id="fig|1162668.3.peg.763"/>
<dbReference type="RefSeq" id="WP_014448863.1">
    <property type="nucleotide sequence ID" value="NC_017094.1"/>
</dbReference>
<evidence type="ECO:0000313" key="7">
    <source>
        <dbReference type="Proteomes" id="UP000007382"/>
    </source>
</evidence>
<dbReference type="FunFam" id="3.40.50.300:FF:001025">
    <property type="entry name" value="ATPase family, AAA domain-containing 2B"/>
    <property type="match status" value="1"/>
</dbReference>
<dbReference type="Proteomes" id="UP000007382">
    <property type="component" value="Chromosome"/>
</dbReference>
<dbReference type="EMBL" id="AP012342">
    <property type="protein sequence ID" value="BAM06371.1"/>
    <property type="molecule type" value="Genomic_DNA"/>
</dbReference>
<dbReference type="Pfam" id="PF17758">
    <property type="entry name" value="Prot_ATP_ID_OB_N"/>
    <property type="match status" value="1"/>
</dbReference>
<proteinExistence type="predicted"/>
<evidence type="ECO:0000259" key="5">
    <source>
        <dbReference type="SMART" id="SM00382"/>
    </source>
</evidence>
<protein>
    <submittedName>
        <fullName evidence="6">Putative AAA-family ATPase</fullName>
    </submittedName>
</protein>
<keyword evidence="3" id="KW-0175">Coiled coil</keyword>
<dbReference type="SMART" id="SM00382">
    <property type="entry name" value="AAA"/>
    <property type="match status" value="1"/>
</dbReference>
<dbReference type="Gene3D" id="3.40.50.300">
    <property type="entry name" value="P-loop containing nucleotide triphosphate hydrolases"/>
    <property type="match status" value="1"/>
</dbReference>
<keyword evidence="2" id="KW-0067">ATP-binding</keyword>
<dbReference type="Pfam" id="PF16450">
    <property type="entry name" value="Prot_ATP_ID_OB_C"/>
    <property type="match status" value="1"/>
</dbReference>
<dbReference type="InterPro" id="IPR041626">
    <property type="entry name" value="Prot_ATP_ID_OB_N"/>
</dbReference>
<keyword evidence="1" id="KW-0547">Nucleotide-binding</keyword>
<organism evidence="6 7">
    <name type="scientific">Leptospirillum ferrooxidans (strain C2-3)</name>
    <dbReference type="NCBI Taxonomy" id="1162668"/>
    <lineage>
        <taxon>Bacteria</taxon>
        <taxon>Pseudomonadati</taxon>
        <taxon>Nitrospirota</taxon>
        <taxon>Nitrospiria</taxon>
        <taxon>Nitrospirales</taxon>
        <taxon>Nitrospiraceae</taxon>
        <taxon>Leptospirillum</taxon>
    </lineage>
</organism>
<dbReference type="eggNOG" id="COG1222">
    <property type="taxonomic scope" value="Bacteria"/>
</dbReference>
<evidence type="ECO:0000256" key="3">
    <source>
        <dbReference type="ARBA" id="ARBA00023054"/>
    </source>
</evidence>
<evidence type="ECO:0000256" key="1">
    <source>
        <dbReference type="ARBA" id="ARBA00022741"/>
    </source>
</evidence>
<evidence type="ECO:0000256" key="4">
    <source>
        <dbReference type="SAM" id="MobiDB-lite"/>
    </source>
</evidence>
<dbReference type="Gene3D" id="2.40.50.140">
    <property type="entry name" value="Nucleic acid-binding proteins"/>
    <property type="match status" value="1"/>
</dbReference>
<dbReference type="InterPro" id="IPR003959">
    <property type="entry name" value="ATPase_AAA_core"/>
</dbReference>
<reference evidence="7" key="2">
    <citation type="submission" date="2012-03" db="EMBL/GenBank/DDBJ databases">
        <title>The complete genome sequence of the pioneer microbe on fresh volcanic deposit, Leptospirillum ferrooxidans strain C2-3.</title>
        <authorList>
            <person name="Fujimura R."/>
            <person name="Sato Y."/>
            <person name="Nishizawa T."/>
            <person name="Nanba K."/>
            <person name="Oshima K."/>
            <person name="Hattori M."/>
            <person name="Kamijo T."/>
            <person name="Ohta H."/>
        </authorList>
    </citation>
    <scope>NUCLEOTIDE SEQUENCE [LARGE SCALE GENOMIC DNA]</scope>
    <source>
        <strain evidence="7">C2-3</strain>
    </source>
</reference>
<dbReference type="AlphaFoldDB" id="I0IM72"/>
<dbReference type="STRING" id="1162668.LFE_0656"/>
<dbReference type="PANTHER" id="PTHR23077">
    <property type="entry name" value="AAA-FAMILY ATPASE"/>
    <property type="match status" value="1"/>
</dbReference>
<keyword evidence="7" id="KW-1185">Reference proteome</keyword>
<dbReference type="InterPro" id="IPR032501">
    <property type="entry name" value="Prot_ATP_ID_OB_2nd"/>
</dbReference>
<dbReference type="GO" id="GO:0016887">
    <property type="term" value="F:ATP hydrolysis activity"/>
    <property type="evidence" value="ECO:0007669"/>
    <property type="project" value="InterPro"/>
</dbReference>
<dbReference type="InterPro" id="IPR012340">
    <property type="entry name" value="NA-bd_OB-fold"/>
</dbReference>
<name>I0IM72_LEPFC</name>
<gene>
    <name evidence="6" type="ordered locus">LFE_0656</name>
</gene>
<accession>I0IM72</accession>
<dbReference type="OrthoDB" id="9809379at2"/>